<reference evidence="2" key="1">
    <citation type="submission" date="2023-08" db="EMBL/GenBank/DDBJ databases">
        <title>A de novo genome assembly of Solanum verrucosum Schlechtendal, a Mexican diploid species geographically isolated from the other diploid A-genome species in potato relatives.</title>
        <authorList>
            <person name="Hosaka K."/>
        </authorList>
    </citation>
    <scope>NUCLEOTIDE SEQUENCE</scope>
    <source>
        <tissue evidence="2">Young leaves</tissue>
    </source>
</reference>
<name>A0AAF0TRM1_SOLVR</name>
<organism evidence="2 3">
    <name type="scientific">Solanum verrucosum</name>
    <dbReference type="NCBI Taxonomy" id="315347"/>
    <lineage>
        <taxon>Eukaryota</taxon>
        <taxon>Viridiplantae</taxon>
        <taxon>Streptophyta</taxon>
        <taxon>Embryophyta</taxon>
        <taxon>Tracheophyta</taxon>
        <taxon>Spermatophyta</taxon>
        <taxon>Magnoliopsida</taxon>
        <taxon>eudicotyledons</taxon>
        <taxon>Gunneridae</taxon>
        <taxon>Pentapetalae</taxon>
        <taxon>asterids</taxon>
        <taxon>lamiids</taxon>
        <taxon>Solanales</taxon>
        <taxon>Solanaceae</taxon>
        <taxon>Solanoideae</taxon>
        <taxon>Solaneae</taxon>
        <taxon>Solanum</taxon>
    </lineage>
</organism>
<dbReference type="AlphaFoldDB" id="A0AAF0TRM1"/>
<dbReference type="EMBL" id="CP133615">
    <property type="protein sequence ID" value="WMV23903.1"/>
    <property type="molecule type" value="Genomic_DNA"/>
</dbReference>
<proteinExistence type="predicted"/>
<sequence>MPYALNVWVYECASVLNDEIVVNEEDYIPRILNWRFVGVKPKFEMLMSTIFTENACANIQPTREELIILQLPDNLVISHTENSLSADKPTEAGSDDIPGFEDFSSKPPDQIVRTSRRVSGTSSTHPPPKRRKKIILTKHKTIPMEQRVSEQSPVIEQEPFPIPDSAGPSSDPKEKKDFSEIESLKQYLTEYVDNKFDDLKVFIKDNLKVMMKSVRKIKRK</sequence>
<evidence type="ECO:0000313" key="3">
    <source>
        <dbReference type="Proteomes" id="UP001234989"/>
    </source>
</evidence>
<accession>A0AAF0TRM1</accession>
<evidence type="ECO:0000313" key="2">
    <source>
        <dbReference type="EMBL" id="WMV23903.1"/>
    </source>
</evidence>
<evidence type="ECO:0000256" key="1">
    <source>
        <dbReference type="SAM" id="MobiDB-lite"/>
    </source>
</evidence>
<evidence type="ECO:0008006" key="4">
    <source>
        <dbReference type="Google" id="ProtNLM"/>
    </source>
</evidence>
<gene>
    <name evidence="2" type="ORF">MTR67_017288</name>
</gene>
<feature type="non-terminal residue" evidence="2">
    <location>
        <position position="220"/>
    </location>
</feature>
<feature type="region of interest" description="Disordered" evidence="1">
    <location>
        <begin position="145"/>
        <end position="178"/>
    </location>
</feature>
<dbReference type="Proteomes" id="UP001234989">
    <property type="component" value="Chromosome 4"/>
</dbReference>
<feature type="region of interest" description="Disordered" evidence="1">
    <location>
        <begin position="82"/>
        <end position="133"/>
    </location>
</feature>
<protein>
    <recommendedName>
        <fullName evidence="4">Ulp1-like peptidase</fullName>
    </recommendedName>
</protein>
<dbReference type="PANTHER" id="PTHR48302:SF2">
    <property type="entry name" value="DUF1985 DOMAIN-CONTAINING PROTEIN"/>
    <property type="match status" value="1"/>
</dbReference>
<dbReference type="PANTHER" id="PTHR48302">
    <property type="entry name" value="ULP1 PROTEASE FAMILY, C-TERMINAL CATALYTIC DOMAIN CONTAINING PROTEIN"/>
    <property type="match status" value="1"/>
</dbReference>
<keyword evidence="3" id="KW-1185">Reference proteome</keyword>